<evidence type="ECO:0000256" key="6">
    <source>
        <dbReference type="ARBA" id="ARBA00023128"/>
    </source>
</evidence>
<protein>
    <submittedName>
        <fullName evidence="8">DgyrCDS5100</fullName>
    </submittedName>
</protein>
<dbReference type="InterPro" id="IPR029063">
    <property type="entry name" value="SAM-dependent_MTases_sf"/>
</dbReference>
<dbReference type="SUPFAM" id="SSF53335">
    <property type="entry name" value="S-adenosyl-L-methionine-dependent methyltransferases"/>
    <property type="match status" value="1"/>
</dbReference>
<comment type="function">
    <text evidence="7">Mitochondrial ribosome (mitoribosome) assembly factor. Binds at the interface of the head and body domains of the mitochondrial small ribosomal subunit (mt-SSU), occluding the mRNA channel and preventing compaction of the head domain towards the body. Probable inactive methyltransferase: retains the characteristic folding and ability to bind S-adenosyl-L-methionine, but it probably lost its methyltransferase activity.</text>
</comment>
<dbReference type="Gene3D" id="3.40.50.150">
    <property type="entry name" value="Vaccinia Virus protein VP39"/>
    <property type="match status" value="1"/>
</dbReference>
<reference evidence="8 9" key="1">
    <citation type="submission" date="2020-08" db="EMBL/GenBank/DDBJ databases">
        <authorList>
            <person name="Hejnol A."/>
        </authorList>
    </citation>
    <scope>NUCLEOTIDE SEQUENCE [LARGE SCALE GENOMIC DNA]</scope>
</reference>
<dbReference type="EMBL" id="CAJFCJ010000006">
    <property type="protein sequence ID" value="CAD5116183.1"/>
    <property type="molecule type" value="Genomic_DNA"/>
</dbReference>
<name>A0A7I8VIS8_9ANNE</name>
<evidence type="ECO:0000313" key="8">
    <source>
        <dbReference type="EMBL" id="CAD5116183.1"/>
    </source>
</evidence>
<accession>A0A7I8VIS8</accession>
<keyword evidence="3" id="KW-0809">Transit peptide</keyword>
<dbReference type="OrthoDB" id="421327at2759"/>
<organism evidence="8 9">
    <name type="scientific">Dimorphilus gyrociliatus</name>
    <dbReference type="NCBI Taxonomy" id="2664684"/>
    <lineage>
        <taxon>Eukaryota</taxon>
        <taxon>Metazoa</taxon>
        <taxon>Spiralia</taxon>
        <taxon>Lophotrochozoa</taxon>
        <taxon>Annelida</taxon>
        <taxon>Polychaeta</taxon>
        <taxon>Polychaeta incertae sedis</taxon>
        <taxon>Dinophilidae</taxon>
        <taxon>Dimorphilus</taxon>
    </lineage>
</organism>
<evidence type="ECO:0000256" key="2">
    <source>
        <dbReference type="ARBA" id="ARBA00022723"/>
    </source>
</evidence>
<dbReference type="Proteomes" id="UP000549394">
    <property type="component" value="Unassembled WGS sequence"/>
</dbReference>
<keyword evidence="6" id="KW-0496">Mitochondrion</keyword>
<dbReference type="GO" id="GO:0005763">
    <property type="term" value="C:mitochondrial small ribosomal subunit"/>
    <property type="evidence" value="ECO:0007669"/>
    <property type="project" value="TreeGrafter"/>
</dbReference>
<dbReference type="InterPro" id="IPR052571">
    <property type="entry name" value="Mt_RNA_Methyltransferase"/>
</dbReference>
<dbReference type="AlphaFoldDB" id="A0A7I8VIS8"/>
<dbReference type="PANTHER" id="PTHR13184:SF5">
    <property type="entry name" value="METHYLTRANSFERASE-LIKE PROTEIN 17, MITOCHONDRIAL"/>
    <property type="match status" value="1"/>
</dbReference>
<proteinExistence type="predicted"/>
<dbReference type="GO" id="GO:0046872">
    <property type="term" value="F:metal ion binding"/>
    <property type="evidence" value="ECO:0007669"/>
    <property type="project" value="UniProtKB-KW"/>
</dbReference>
<dbReference type="Pfam" id="PF09243">
    <property type="entry name" value="Rsm22"/>
    <property type="match status" value="1"/>
</dbReference>
<keyword evidence="9" id="KW-1185">Reference proteome</keyword>
<keyword evidence="2" id="KW-0479">Metal-binding</keyword>
<dbReference type="GO" id="GO:0006412">
    <property type="term" value="P:translation"/>
    <property type="evidence" value="ECO:0007669"/>
    <property type="project" value="InterPro"/>
</dbReference>
<evidence type="ECO:0000313" key="9">
    <source>
        <dbReference type="Proteomes" id="UP000549394"/>
    </source>
</evidence>
<evidence type="ECO:0000256" key="7">
    <source>
        <dbReference type="ARBA" id="ARBA00045681"/>
    </source>
</evidence>
<evidence type="ECO:0000256" key="5">
    <source>
        <dbReference type="ARBA" id="ARBA00023014"/>
    </source>
</evidence>
<keyword evidence="5" id="KW-0411">Iron-sulfur</keyword>
<dbReference type="GO" id="GO:0003735">
    <property type="term" value="F:structural constituent of ribosome"/>
    <property type="evidence" value="ECO:0007669"/>
    <property type="project" value="TreeGrafter"/>
</dbReference>
<evidence type="ECO:0000256" key="3">
    <source>
        <dbReference type="ARBA" id="ARBA00022946"/>
    </source>
</evidence>
<keyword evidence="4" id="KW-0408">Iron</keyword>
<dbReference type="PANTHER" id="PTHR13184">
    <property type="entry name" value="37S RIBOSOMAL PROTEIN S22"/>
    <property type="match status" value="1"/>
</dbReference>
<evidence type="ECO:0000256" key="1">
    <source>
        <dbReference type="ARBA" id="ARBA00004173"/>
    </source>
</evidence>
<dbReference type="InterPro" id="IPR015324">
    <property type="entry name" value="Ribosomal_Rsm22-like"/>
</dbReference>
<comment type="caution">
    <text evidence="8">The sequence shown here is derived from an EMBL/GenBank/DDBJ whole genome shotgun (WGS) entry which is preliminary data.</text>
</comment>
<comment type="subcellular location">
    <subcellularLocation>
        <location evidence="1">Mitochondrion</location>
    </subcellularLocation>
</comment>
<dbReference type="GO" id="GO:0008168">
    <property type="term" value="F:methyltransferase activity"/>
    <property type="evidence" value="ECO:0007669"/>
    <property type="project" value="InterPro"/>
</dbReference>
<dbReference type="GO" id="GO:0051536">
    <property type="term" value="F:iron-sulfur cluster binding"/>
    <property type="evidence" value="ECO:0007669"/>
    <property type="project" value="UniProtKB-KW"/>
</dbReference>
<sequence length="476" mass="55521">MAAPIAIFRRFTFTKNKSNILLLSRRLFGNSQNQFKEISPFTTNHAWTIDEEIKEQIIKEEMNARRHTGSYFSQPKALPKSLRYSLETVIESFGNADIDKLSKDMNNLISSRKVPLEKDEILEILQEIENEVMEQEKMSPEHLQSLDDRKREKHLHYMRNKIMNIARKRSYRWKEIEYTLAKALAYAKSRLHFEYSCLSRIFFEMKKRDENFRPQTLFDFGSGVGSVMWACNDMWPKSIFEHFCVEKSSSMIELADLLLRDGNEAKERCFKNVNFKSYMPKDVKGGFDICVSSFSLLHLTSREERLSTLNQLWKLTDEYLVLVENGNLNGFKVINEARDFILNMSKIDQDQGGYVYSPCPHDLGCPRMKHYAKPLCPFSISYRKQLETPVENKKFCYLIMKKGKRRPEDVEWPRLMDSVKNPPRQAVCHMCTASGELQTAVITKAKHGKTLYHCVRNGRSGDLLPMVPAENTKKEP</sequence>
<gene>
    <name evidence="8" type="ORF">DGYR_LOCUS4829</name>
</gene>
<evidence type="ECO:0000256" key="4">
    <source>
        <dbReference type="ARBA" id="ARBA00023004"/>
    </source>
</evidence>